<protein>
    <submittedName>
        <fullName evidence="2">Uncharacterized protein</fullName>
    </submittedName>
</protein>
<accession>A0A7J6L8B1</accession>
<evidence type="ECO:0000313" key="3">
    <source>
        <dbReference type="Proteomes" id="UP000591131"/>
    </source>
</evidence>
<gene>
    <name evidence="2" type="ORF">FOL47_009428</name>
</gene>
<feature type="region of interest" description="Disordered" evidence="1">
    <location>
        <begin position="103"/>
        <end position="180"/>
    </location>
</feature>
<organism evidence="2 3">
    <name type="scientific">Perkinsus chesapeaki</name>
    <name type="common">Clam parasite</name>
    <name type="synonym">Perkinsus andrewsi</name>
    <dbReference type="NCBI Taxonomy" id="330153"/>
    <lineage>
        <taxon>Eukaryota</taxon>
        <taxon>Sar</taxon>
        <taxon>Alveolata</taxon>
        <taxon>Perkinsozoa</taxon>
        <taxon>Perkinsea</taxon>
        <taxon>Perkinsida</taxon>
        <taxon>Perkinsidae</taxon>
        <taxon>Perkinsus</taxon>
    </lineage>
</organism>
<reference evidence="2 3" key="1">
    <citation type="submission" date="2020-04" db="EMBL/GenBank/DDBJ databases">
        <title>Perkinsus chesapeaki whole genome sequence.</title>
        <authorList>
            <person name="Bogema D.R."/>
        </authorList>
    </citation>
    <scope>NUCLEOTIDE SEQUENCE [LARGE SCALE GENOMIC DNA]</scope>
    <source>
        <strain evidence="2">ATCC PRA-425</strain>
    </source>
</reference>
<dbReference type="EMBL" id="JAAPAO010000657">
    <property type="protein sequence ID" value="KAF4655426.1"/>
    <property type="molecule type" value="Genomic_DNA"/>
</dbReference>
<comment type="caution">
    <text evidence="2">The sequence shown here is derived from an EMBL/GenBank/DDBJ whole genome shotgun (WGS) entry which is preliminary data.</text>
</comment>
<proteinExistence type="predicted"/>
<dbReference type="AlphaFoldDB" id="A0A7J6L8B1"/>
<evidence type="ECO:0000256" key="1">
    <source>
        <dbReference type="SAM" id="MobiDB-lite"/>
    </source>
</evidence>
<dbReference type="Proteomes" id="UP000591131">
    <property type="component" value="Unassembled WGS sequence"/>
</dbReference>
<sequence>MKNDGTNADISDLKLNELPPRKCKNRHKQDIKDYICYRVGKNVEGLGKLDPHFVIPMKLQALDSPIATEFWNRLDTPGVRARSDSGELTLLKAPKMGEMISVQEQQNSHAPQDEPLNPSTHSRGRPDGDIGNAQGEQSPKLVDLQDAIQGLLELGTRPPKRHAEELDDTLTPLKKRLLKE</sequence>
<keyword evidence="3" id="KW-1185">Reference proteome</keyword>
<evidence type="ECO:0000313" key="2">
    <source>
        <dbReference type="EMBL" id="KAF4655426.1"/>
    </source>
</evidence>
<name>A0A7J6L8B1_PERCH</name>